<gene>
    <name evidence="6" type="primary">prpA</name>
</gene>
<dbReference type="PROSITE" id="PS50043">
    <property type="entry name" value="HTH_LUXR_2"/>
    <property type="match status" value="1"/>
</dbReference>
<dbReference type="SMART" id="SM00421">
    <property type="entry name" value="HTH_LUXR"/>
    <property type="match status" value="1"/>
</dbReference>
<evidence type="ECO:0000256" key="1">
    <source>
        <dbReference type="ARBA" id="ARBA00023015"/>
    </source>
</evidence>
<evidence type="ECO:0000313" key="6">
    <source>
        <dbReference type="EMBL" id="CAJ14055.1"/>
    </source>
</evidence>
<feature type="region of interest" description="Disordered" evidence="4">
    <location>
        <begin position="1"/>
        <end position="35"/>
    </location>
</feature>
<organism evidence="6">
    <name type="scientific">Streptomyces viridochromogenes</name>
    <dbReference type="NCBI Taxonomy" id="1938"/>
    <lineage>
        <taxon>Bacteria</taxon>
        <taxon>Bacillati</taxon>
        <taxon>Actinomycetota</taxon>
        <taxon>Actinomycetes</taxon>
        <taxon>Kitasatosporales</taxon>
        <taxon>Streptomycetaceae</taxon>
        <taxon>Streptomyces</taxon>
    </lineage>
</organism>
<dbReference type="PRINTS" id="PR00038">
    <property type="entry name" value="HTHLUXR"/>
</dbReference>
<accession>Q4JFD6</accession>
<dbReference type="GO" id="GO:0003677">
    <property type="term" value="F:DNA binding"/>
    <property type="evidence" value="ECO:0007669"/>
    <property type="project" value="UniProtKB-KW"/>
</dbReference>
<dbReference type="PANTHER" id="PTHR43214:SF24">
    <property type="entry name" value="TRANSCRIPTIONAL REGULATORY PROTEIN NARL-RELATED"/>
    <property type="match status" value="1"/>
</dbReference>
<protein>
    <submittedName>
        <fullName evidence="6">Regulatory protein PrpA</fullName>
    </submittedName>
</protein>
<feature type="domain" description="HTH luxR-type" evidence="5">
    <location>
        <begin position="227"/>
        <end position="292"/>
    </location>
</feature>
<keyword evidence="3" id="KW-0804">Transcription</keyword>
<keyword evidence="1" id="KW-0805">Transcription regulation</keyword>
<dbReference type="InterPro" id="IPR000792">
    <property type="entry name" value="Tscrpt_reg_LuxR_C"/>
</dbReference>
<reference evidence="6" key="2">
    <citation type="journal article" date="1996" name="Appl. Environ. Microbiol.">
        <title>The peptide synthetase gene phsA from Streptomyces viridochromogenes is not juxtaposed with other genes involved in nonribosomal biosynthesis of peptides.</title>
        <authorList>
            <person name="Schwartz D."/>
            <person name="Alijah R."/>
            <person name="Nussbaumer B."/>
            <person name="Pelzer S."/>
            <person name="Wohlleben W."/>
        </authorList>
    </citation>
    <scope>NUCLEOTIDE SEQUENCE</scope>
    <source>
        <strain evidence="6">Tue494</strain>
    </source>
</reference>
<evidence type="ECO:0000256" key="2">
    <source>
        <dbReference type="ARBA" id="ARBA00023125"/>
    </source>
</evidence>
<name>Q4JFD6_STRVR</name>
<dbReference type="AlphaFoldDB" id="Q4JFD6"/>
<dbReference type="CDD" id="cd06170">
    <property type="entry name" value="LuxR_C_like"/>
    <property type="match status" value="1"/>
</dbReference>
<dbReference type="EMBL" id="X65195">
    <property type="protein sequence ID" value="CAJ14055.1"/>
    <property type="molecule type" value="Genomic_DNA"/>
</dbReference>
<dbReference type="PANTHER" id="PTHR43214">
    <property type="entry name" value="TWO-COMPONENT RESPONSE REGULATOR"/>
    <property type="match status" value="1"/>
</dbReference>
<evidence type="ECO:0000256" key="3">
    <source>
        <dbReference type="ARBA" id="ARBA00023163"/>
    </source>
</evidence>
<dbReference type="Pfam" id="PF00196">
    <property type="entry name" value="GerE"/>
    <property type="match status" value="1"/>
</dbReference>
<reference evidence="6" key="5">
    <citation type="journal article" date="2004" name="Appl. Environ. Microbiol.">
        <title>Biosynthetic gene cluster of the herbicide phosphinothricin tripeptide from Streptomyces viridochromogenes Tu494.</title>
        <authorList>
            <person name="Schwartz D."/>
            <person name="Berger S."/>
            <person name="Heinzelmann E."/>
            <person name="Muschko K."/>
            <person name="Welzel K."/>
            <person name="Wohlleben W."/>
        </authorList>
    </citation>
    <scope>NUCLEOTIDE SEQUENCE</scope>
    <source>
        <strain evidence="6">Tue494</strain>
    </source>
</reference>
<keyword evidence="2" id="KW-0238">DNA-binding</keyword>
<reference evidence="6" key="1">
    <citation type="journal article" date="1992" name="Gene">
        <title>Identification and characterization of phosphinothricin-tripeptide biosynthetic genes in Streptomyces viridochromogenes.</title>
        <authorList>
            <person name="Wohlleben W."/>
            <person name="Alijah R."/>
            <person name="Dorendorf J."/>
            <person name="Hillemann D."/>
            <person name="Nussbaumer B."/>
            <person name="Pelzer S."/>
        </authorList>
    </citation>
    <scope>NUCLEOTIDE SEQUENCE</scope>
    <source>
        <strain evidence="6">Tue494</strain>
    </source>
</reference>
<reference evidence="6" key="3">
    <citation type="journal article" date="1998" name="FEMS Microbiol. Lett.">
        <title>Isolation and characterization of the PEP-phosphomutase and the phosphonopyruvate decarboxylase genes from the phosphinothricin tripeptide producer Streptomyces viridochromogenes Tu494.</title>
        <authorList>
            <person name="Schwartz D."/>
            <person name="Recktenwald J."/>
            <person name="Pelzer S."/>
            <person name="Wohlleben W."/>
        </authorList>
    </citation>
    <scope>NUCLEOTIDE SEQUENCE</scope>
    <source>
        <strain evidence="6">Tue494</strain>
    </source>
</reference>
<evidence type="ECO:0000256" key="4">
    <source>
        <dbReference type="SAM" id="MobiDB-lite"/>
    </source>
</evidence>
<reference evidence="6" key="4">
    <citation type="journal article" date="2001" name="Appl. Environ. Microbiol.">
        <title>The phosphinomethylmalate isomerase gene pmi, encoding an aconitase-like enzyme, is involved in the synthesis of phosphinothricin tripeptide in Streptomyces viridochromogenes.</title>
        <authorList>
            <person name="Heinzelmann E."/>
            <person name="Kaspar S."/>
            <person name="Kienzlen G."/>
            <person name="Recktenwald J."/>
            <person name="Wohlleben W."/>
            <person name="Schwartz D."/>
        </authorList>
    </citation>
    <scope>NUCLEOTIDE SEQUENCE</scope>
    <source>
        <strain evidence="6">Tue494</strain>
    </source>
</reference>
<evidence type="ECO:0000259" key="5">
    <source>
        <dbReference type="PROSITE" id="PS50043"/>
    </source>
</evidence>
<dbReference type="InterPro" id="IPR016032">
    <property type="entry name" value="Sig_transdc_resp-reg_C-effctor"/>
</dbReference>
<sequence>MAAYEFSNAAHRKGSPARFFSREGPWPVRAADEPGGDAESVISQIISANRKAVRDQGELLEALETALADLVRASPASPDSGPAESECRVVSGTFGGDALPAAITEVLLCLDPTDLEQDRFAGVLRYARKASAQGVSLRCICAESMVNVPGGRAHIQELQEVGAEIRVAALLPFRLLLVDSRIAYVHVVDRDGRIPELEITNPAACQFVHQVFDYCWLAKTSSKIIEEKTSSVDFSERELIILRMLANGMKDEAMARALGVSTRTLRRAITDIMGKLGVSSRFQMGARAEEYRLLWSSVSCG</sequence>
<dbReference type="InterPro" id="IPR036388">
    <property type="entry name" value="WH-like_DNA-bd_sf"/>
</dbReference>
<dbReference type="InterPro" id="IPR039420">
    <property type="entry name" value="WalR-like"/>
</dbReference>
<dbReference type="GO" id="GO:0006355">
    <property type="term" value="P:regulation of DNA-templated transcription"/>
    <property type="evidence" value="ECO:0007669"/>
    <property type="project" value="InterPro"/>
</dbReference>
<dbReference type="Gene3D" id="1.10.10.10">
    <property type="entry name" value="Winged helix-like DNA-binding domain superfamily/Winged helix DNA-binding domain"/>
    <property type="match status" value="1"/>
</dbReference>
<reference evidence="6" key="6">
    <citation type="submission" date="2005-06" db="EMBL/GenBank/DDBJ databases">
        <title>Analysis of Phosphinothricin tripeptide synthetases in Streptomyces viridochromogenes Tue494.</title>
        <authorList>
            <person name="Schwartz D."/>
            <person name="Grammel N."/>
            <person name="Heinzelmann E."/>
            <person name="Keller U."/>
            <person name="Wohlleben W."/>
        </authorList>
    </citation>
    <scope>NUCLEOTIDE SEQUENCE</scope>
    <source>
        <strain evidence="6">Tue494</strain>
    </source>
</reference>
<dbReference type="SUPFAM" id="SSF46894">
    <property type="entry name" value="C-terminal effector domain of the bipartite response regulators"/>
    <property type="match status" value="1"/>
</dbReference>
<proteinExistence type="predicted"/>